<gene>
    <name evidence="4" type="ORF">NZD86_13955</name>
</gene>
<dbReference type="EMBL" id="CP104064">
    <property type="protein sequence ID" value="WAH35401.1"/>
    <property type="molecule type" value="Genomic_DNA"/>
</dbReference>
<evidence type="ECO:0000313" key="4">
    <source>
        <dbReference type="EMBL" id="WAH35401.1"/>
    </source>
</evidence>
<evidence type="ECO:0000256" key="2">
    <source>
        <dbReference type="ARBA" id="ARBA00022795"/>
    </source>
</evidence>
<keyword evidence="5" id="KW-1185">Reference proteome</keyword>
<accession>A0ABY6YXW8</accession>
<dbReference type="RefSeq" id="WP_268042604.1">
    <property type="nucleotide sequence ID" value="NZ_CP104064.1"/>
</dbReference>
<proteinExistence type="inferred from homology"/>
<dbReference type="Proteomes" id="UP001164803">
    <property type="component" value="Chromosome"/>
</dbReference>
<evidence type="ECO:0000256" key="1">
    <source>
        <dbReference type="ARBA" id="ARBA00010577"/>
    </source>
</evidence>
<evidence type="ECO:0000256" key="3">
    <source>
        <dbReference type="SAM" id="MobiDB-lite"/>
    </source>
</evidence>
<dbReference type="InterPro" id="IPR005648">
    <property type="entry name" value="FlgD"/>
</dbReference>
<comment type="similarity">
    <text evidence="1">Belongs to the FlgD family.</text>
</comment>
<keyword evidence="2" id="KW-1005">Bacterial flagellum biogenesis</keyword>
<organism evidence="4 5">
    <name type="scientific">Alicyclobacillus dauci</name>
    <dbReference type="NCBI Taxonomy" id="1475485"/>
    <lineage>
        <taxon>Bacteria</taxon>
        <taxon>Bacillati</taxon>
        <taxon>Bacillota</taxon>
        <taxon>Bacilli</taxon>
        <taxon>Bacillales</taxon>
        <taxon>Alicyclobacillaceae</taxon>
        <taxon>Alicyclobacillus</taxon>
    </lineage>
</organism>
<keyword evidence="4" id="KW-0966">Cell projection</keyword>
<sequence length="138" mass="14626">MTTPVSSTASTTSSSSSPVLNQSQQLGQDDFLKLLVAQMQNQDPLQPQDNSQMLAQLAQFTSVEQMTNVAQTETQVLSAINSLQTLMAPQMIGKSVTIDDGSGTPIQGTVDSVKFSQGQSQVVVNGTAYPTTQVVQMS</sequence>
<name>A0ABY6YXW8_9BACL</name>
<evidence type="ECO:0000313" key="5">
    <source>
        <dbReference type="Proteomes" id="UP001164803"/>
    </source>
</evidence>
<protein>
    <submittedName>
        <fullName evidence="4">Flagellar hook capping protein</fullName>
    </submittedName>
</protein>
<keyword evidence="4" id="KW-0282">Flagellum</keyword>
<dbReference type="Pfam" id="PF03963">
    <property type="entry name" value="FlgD"/>
    <property type="match status" value="1"/>
</dbReference>
<feature type="region of interest" description="Disordered" evidence="3">
    <location>
        <begin position="1"/>
        <end position="23"/>
    </location>
</feature>
<keyword evidence="4" id="KW-0969">Cilium</keyword>
<feature type="compositionally biased region" description="Low complexity" evidence="3">
    <location>
        <begin position="1"/>
        <end position="19"/>
    </location>
</feature>
<reference evidence="4" key="1">
    <citation type="submission" date="2022-08" db="EMBL/GenBank/DDBJ databases">
        <title>Alicyclobacillus dauci DSM2870, complete genome.</title>
        <authorList>
            <person name="Wang Q."/>
            <person name="Cai R."/>
            <person name="Wang Z."/>
        </authorList>
    </citation>
    <scope>NUCLEOTIDE SEQUENCE</scope>
    <source>
        <strain evidence="4">DSM 28700</strain>
    </source>
</reference>